<protein>
    <submittedName>
        <fullName evidence="8">DoxX family protein</fullName>
    </submittedName>
</protein>
<keyword evidence="5 7" id="KW-1133">Transmembrane helix</keyword>
<feature type="transmembrane region" description="Helical" evidence="7">
    <location>
        <begin position="7"/>
        <end position="23"/>
    </location>
</feature>
<evidence type="ECO:0000256" key="4">
    <source>
        <dbReference type="ARBA" id="ARBA00022692"/>
    </source>
</evidence>
<dbReference type="RefSeq" id="WP_083078883.1">
    <property type="nucleotide sequence ID" value="NZ_CP053562.1"/>
</dbReference>
<evidence type="ECO:0000256" key="3">
    <source>
        <dbReference type="ARBA" id="ARBA00022475"/>
    </source>
</evidence>
<evidence type="ECO:0000256" key="1">
    <source>
        <dbReference type="ARBA" id="ARBA00004651"/>
    </source>
</evidence>
<accession>A0ABX6YV17</accession>
<feature type="transmembrane region" description="Helical" evidence="7">
    <location>
        <begin position="67"/>
        <end position="84"/>
    </location>
</feature>
<evidence type="ECO:0000256" key="2">
    <source>
        <dbReference type="ARBA" id="ARBA00006679"/>
    </source>
</evidence>
<dbReference type="Pfam" id="PF07681">
    <property type="entry name" value="DoxX"/>
    <property type="match status" value="1"/>
</dbReference>
<reference evidence="8 9" key="1">
    <citation type="submission" date="2020-05" db="EMBL/GenBank/DDBJ databases">
        <title>Thioclava electrotropha strain Elox9 finished genome.</title>
        <authorList>
            <person name="Rowe A.R."/>
            <person name="Wilbanks E.G."/>
        </authorList>
    </citation>
    <scope>NUCLEOTIDE SEQUENCE [LARGE SCALE GENOMIC DNA]</scope>
    <source>
        <strain evidence="8 9">Elox9</strain>
    </source>
</reference>
<keyword evidence="6 7" id="KW-0472">Membrane</keyword>
<evidence type="ECO:0000313" key="8">
    <source>
        <dbReference type="EMBL" id="QPZ91684.1"/>
    </source>
</evidence>
<feature type="transmembrane region" description="Helical" evidence="7">
    <location>
        <begin position="43"/>
        <end position="60"/>
    </location>
</feature>
<keyword evidence="4 7" id="KW-0812">Transmembrane</keyword>
<proteinExistence type="inferred from homology"/>
<keyword evidence="9" id="KW-1185">Reference proteome</keyword>
<comment type="similarity">
    <text evidence="2">Belongs to the DoxX family.</text>
</comment>
<dbReference type="EMBL" id="CP053562">
    <property type="protein sequence ID" value="QPZ91684.1"/>
    <property type="molecule type" value="Genomic_DNA"/>
</dbReference>
<evidence type="ECO:0000256" key="6">
    <source>
        <dbReference type="ARBA" id="ARBA00023136"/>
    </source>
</evidence>
<dbReference type="PANTHER" id="PTHR33452">
    <property type="entry name" value="OXIDOREDUCTASE CATD-RELATED"/>
    <property type="match status" value="1"/>
</dbReference>
<dbReference type="PANTHER" id="PTHR33452:SF1">
    <property type="entry name" value="INNER MEMBRANE PROTEIN YPHA-RELATED"/>
    <property type="match status" value="1"/>
</dbReference>
<sequence>MSDALNLIGRILIALLFFGGAVQKVSDPQMVEEMIGWLGLPGWLVWPVALFNLIAALGLIFGPKVRAWALILAAYCIFTSWFHWQLRADPWQVTIFVKNWAIAGGLLILAAQGPGRYALNLPRRKNG</sequence>
<comment type="subcellular location">
    <subcellularLocation>
        <location evidence="1">Cell membrane</location>
        <topology evidence="1">Multi-pass membrane protein</topology>
    </subcellularLocation>
</comment>
<evidence type="ECO:0000256" key="5">
    <source>
        <dbReference type="ARBA" id="ARBA00022989"/>
    </source>
</evidence>
<dbReference type="InterPro" id="IPR032808">
    <property type="entry name" value="DoxX"/>
</dbReference>
<gene>
    <name evidence="8" type="ORF">AKL02_012805</name>
</gene>
<name>A0ABX6YV17_9RHOB</name>
<evidence type="ECO:0000256" key="7">
    <source>
        <dbReference type="SAM" id="Phobius"/>
    </source>
</evidence>
<keyword evidence="3" id="KW-1003">Cell membrane</keyword>
<dbReference type="InterPro" id="IPR051907">
    <property type="entry name" value="DoxX-like_oxidoreductase"/>
</dbReference>
<organism evidence="8 9">
    <name type="scientific">Thioclava electrotropha</name>
    <dbReference type="NCBI Taxonomy" id="1549850"/>
    <lineage>
        <taxon>Bacteria</taxon>
        <taxon>Pseudomonadati</taxon>
        <taxon>Pseudomonadota</taxon>
        <taxon>Alphaproteobacteria</taxon>
        <taxon>Rhodobacterales</taxon>
        <taxon>Paracoccaceae</taxon>
        <taxon>Thioclava</taxon>
    </lineage>
</organism>
<feature type="transmembrane region" description="Helical" evidence="7">
    <location>
        <begin position="100"/>
        <end position="119"/>
    </location>
</feature>
<evidence type="ECO:0000313" key="9">
    <source>
        <dbReference type="Proteomes" id="UP000192422"/>
    </source>
</evidence>
<dbReference type="Proteomes" id="UP000192422">
    <property type="component" value="Chromosome"/>
</dbReference>